<dbReference type="Proteomes" id="UP000284605">
    <property type="component" value="Unassembled WGS sequence"/>
</dbReference>
<dbReference type="GO" id="GO:0016740">
    <property type="term" value="F:transferase activity"/>
    <property type="evidence" value="ECO:0007669"/>
    <property type="project" value="InterPro"/>
</dbReference>
<reference evidence="1 2" key="1">
    <citation type="submission" date="2018-09" db="EMBL/GenBank/DDBJ databases">
        <authorList>
            <person name="Zhu H."/>
        </authorList>
    </citation>
    <scope>NUCLEOTIDE SEQUENCE [LARGE SCALE GENOMIC DNA]</scope>
    <source>
        <strain evidence="1 2">K1W22B-8</strain>
    </source>
</reference>
<name>A0A418VTE9_9PROT</name>
<evidence type="ECO:0000313" key="2">
    <source>
        <dbReference type="Proteomes" id="UP000284605"/>
    </source>
</evidence>
<evidence type="ECO:0000313" key="1">
    <source>
        <dbReference type="EMBL" id="RJF80236.1"/>
    </source>
</evidence>
<dbReference type="Gene3D" id="3.40.366.10">
    <property type="entry name" value="Malonyl-Coenzyme A Acyl Carrier Protein, domain 2"/>
    <property type="match status" value="1"/>
</dbReference>
<dbReference type="AlphaFoldDB" id="A0A418VTE9"/>
<dbReference type="SUPFAM" id="SSF52151">
    <property type="entry name" value="FabD/lysophospholipase-like"/>
    <property type="match status" value="1"/>
</dbReference>
<gene>
    <name evidence="1" type="ORF">D3874_27595</name>
</gene>
<accession>A0A418VTE9</accession>
<keyword evidence="2" id="KW-1185">Reference proteome</keyword>
<comment type="caution">
    <text evidence="1">The sequence shown here is derived from an EMBL/GenBank/DDBJ whole genome shotgun (WGS) entry which is preliminary data.</text>
</comment>
<dbReference type="OrthoDB" id="9778690at2"/>
<organism evidence="1 2">
    <name type="scientific">Oleomonas cavernae</name>
    <dbReference type="NCBI Taxonomy" id="2320859"/>
    <lineage>
        <taxon>Bacteria</taxon>
        <taxon>Pseudomonadati</taxon>
        <taxon>Pseudomonadota</taxon>
        <taxon>Alphaproteobacteria</taxon>
        <taxon>Acetobacterales</taxon>
        <taxon>Acetobacteraceae</taxon>
        <taxon>Oleomonas</taxon>
    </lineage>
</organism>
<dbReference type="EMBL" id="QYUK01000021">
    <property type="protein sequence ID" value="RJF80236.1"/>
    <property type="molecule type" value="Genomic_DNA"/>
</dbReference>
<protein>
    <submittedName>
        <fullName evidence="1">Uncharacterized protein</fullName>
    </submittedName>
</protein>
<sequence>MRFTETIQRLYEDGYRVFLEVGPSGNLTSFVGDTLRGKDDVLAVSSNSRRKPAMAHLHQTLAQLFAAGVDFEPARLFAHRKIADLTCWASSSRRSSWRRA</sequence>
<proteinExistence type="predicted"/>
<dbReference type="RefSeq" id="WP_119782901.1">
    <property type="nucleotide sequence ID" value="NZ_QYUK01000021.1"/>
</dbReference>
<dbReference type="InterPro" id="IPR016035">
    <property type="entry name" value="Acyl_Trfase/lysoPLipase"/>
</dbReference>
<dbReference type="InterPro" id="IPR001227">
    <property type="entry name" value="Ac_transferase_dom_sf"/>
</dbReference>